<dbReference type="PANTHER" id="PTHR30487:SF0">
    <property type="entry name" value="PREPILIN LEADER PEPTIDASE_N-METHYLTRANSFERASE-RELATED"/>
    <property type="match status" value="1"/>
</dbReference>
<dbReference type="PANTHER" id="PTHR30487">
    <property type="entry name" value="TYPE 4 PREPILIN-LIKE PROTEINS LEADER PEPTIDE-PROCESSING ENZYME"/>
    <property type="match status" value="1"/>
</dbReference>
<evidence type="ECO:0000256" key="1">
    <source>
        <dbReference type="ARBA" id="ARBA00004429"/>
    </source>
</evidence>
<protein>
    <recommendedName>
        <fullName evidence="9">Prepilin leader peptidase/N-methyltransferase</fullName>
        <ecNumber evidence="9">2.1.1.-</ecNumber>
        <ecNumber evidence="9">3.4.23.43</ecNumber>
    </recommendedName>
</protein>
<sequence length="256" mass="28208">MTLFVLAVGILGLIFGSFANVCVHRIPRRESIAFPASHCPACKHPIAFRDNVPLVSWILLKGRCRHCHEPISWRYPLLEAIMGLSFAGLAWLYGPTPILLMALSLFFLLWILTLIDLETWLLPNALTFPGIALGLAFSWWFGYLQEALIGAVAGYWIFWLVARIFLLVTGREGMGYGDFKLLAMLGAFMGWQALPFIILASSVAGVVVGSIFLLLSRRGMRAEIPFGPYLAVAGMLWFVAGGEIVAWYTGLLGVSG</sequence>
<feature type="transmembrane region" description="Helical" evidence="10">
    <location>
        <begin position="98"/>
        <end position="115"/>
    </location>
</feature>
<proteinExistence type="inferred from homology"/>
<organism evidence="13 14">
    <name type="scientific">Mariprofundus ferrinatatus</name>
    <dbReference type="NCBI Taxonomy" id="1921087"/>
    <lineage>
        <taxon>Bacteria</taxon>
        <taxon>Pseudomonadati</taxon>
        <taxon>Pseudomonadota</taxon>
        <taxon>Candidatius Mariprofundia</taxon>
        <taxon>Mariprofundales</taxon>
        <taxon>Mariprofundaceae</taxon>
        <taxon>Mariprofundus</taxon>
    </lineage>
</organism>
<dbReference type="Proteomes" id="UP000231637">
    <property type="component" value="Chromosome"/>
</dbReference>
<keyword evidence="4" id="KW-0997">Cell inner membrane</keyword>
<keyword evidence="9" id="KW-0645">Protease</keyword>
<evidence type="ECO:0000259" key="11">
    <source>
        <dbReference type="Pfam" id="PF01478"/>
    </source>
</evidence>
<dbReference type="GO" id="GO:0008168">
    <property type="term" value="F:methyltransferase activity"/>
    <property type="evidence" value="ECO:0007669"/>
    <property type="project" value="UniProtKB-KW"/>
</dbReference>
<keyword evidence="6 10" id="KW-1133">Transmembrane helix</keyword>
<keyword evidence="14" id="KW-1185">Reference proteome</keyword>
<keyword evidence="5 9" id="KW-0812">Transmembrane</keyword>
<feature type="transmembrane region" description="Helical" evidence="10">
    <location>
        <begin position="148"/>
        <end position="168"/>
    </location>
</feature>
<dbReference type="Gene3D" id="1.20.120.1220">
    <property type="match status" value="1"/>
</dbReference>
<dbReference type="InterPro" id="IPR050882">
    <property type="entry name" value="Prepilin_peptidase/N-MTase"/>
</dbReference>
<evidence type="ECO:0000256" key="3">
    <source>
        <dbReference type="ARBA" id="ARBA00022475"/>
    </source>
</evidence>
<dbReference type="InterPro" id="IPR010627">
    <property type="entry name" value="Prepilin_pept_A24_N"/>
</dbReference>
<comment type="similarity">
    <text evidence="2 8">Belongs to the peptidase A24 family.</text>
</comment>
<accession>A0A2K8L5P4</accession>
<evidence type="ECO:0000256" key="2">
    <source>
        <dbReference type="ARBA" id="ARBA00005801"/>
    </source>
</evidence>
<comment type="function">
    <text evidence="9">Plays an essential role in type IV pili and type II pseudopili formation by proteolytically removing the leader sequence from substrate proteins and subsequently monomethylating the alpha-amino group of the newly exposed N-terminal phenylalanine.</text>
</comment>
<feature type="transmembrane region" description="Helical" evidence="10">
    <location>
        <begin position="121"/>
        <end position="141"/>
    </location>
</feature>
<evidence type="ECO:0000256" key="7">
    <source>
        <dbReference type="ARBA" id="ARBA00023136"/>
    </source>
</evidence>
<evidence type="ECO:0000256" key="8">
    <source>
        <dbReference type="RuleBase" id="RU003793"/>
    </source>
</evidence>
<feature type="domain" description="Prepilin peptidase A24 N-terminal" evidence="12">
    <location>
        <begin position="10"/>
        <end position="92"/>
    </location>
</feature>
<keyword evidence="9 13" id="KW-0489">Methyltransferase</keyword>
<comment type="subcellular location">
    <subcellularLocation>
        <location evidence="1">Cell inner membrane</location>
        <topology evidence="1">Multi-pass membrane protein</topology>
    </subcellularLocation>
    <subcellularLocation>
        <location evidence="9">Cell membrane</location>
        <topology evidence="9">Multi-pass membrane protein</topology>
    </subcellularLocation>
</comment>
<dbReference type="AlphaFoldDB" id="A0A2K8L5P4"/>
<keyword evidence="3" id="KW-1003">Cell membrane</keyword>
<dbReference type="OrthoDB" id="5290419at2"/>
<dbReference type="RefSeq" id="WP_100265961.1">
    <property type="nucleotide sequence ID" value="NZ_CP018800.1"/>
</dbReference>
<dbReference type="InterPro" id="IPR014032">
    <property type="entry name" value="Peptidase_A24A_bac"/>
</dbReference>
<dbReference type="EMBL" id="CP018800">
    <property type="protein sequence ID" value="ATX82638.1"/>
    <property type="molecule type" value="Genomic_DNA"/>
</dbReference>
<evidence type="ECO:0000256" key="9">
    <source>
        <dbReference type="RuleBase" id="RU003794"/>
    </source>
</evidence>
<keyword evidence="9 13" id="KW-0378">Hydrolase</keyword>
<dbReference type="Pfam" id="PF01478">
    <property type="entry name" value="Peptidase_A24"/>
    <property type="match status" value="1"/>
</dbReference>
<evidence type="ECO:0000256" key="10">
    <source>
        <dbReference type="SAM" id="Phobius"/>
    </source>
</evidence>
<dbReference type="KEGG" id="mfn:Ga0123462_1791"/>
<dbReference type="EC" id="2.1.1.-" evidence="9"/>
<keyword evidence="9 13" id="KW-0808">Transferase</keyword>
<comment type="catalytic activity">
    <reaction evidence="9">
        <text>Typically cleaves a -Gly-|-Phe- bond to release an N-terminal, basic peptide of 5-8 residues from type IV prepilin, and then N-methylates the new N-terminal amino group, the methyl donor being S-adenosyl-L-methionine.</text>
        <dbReference type="EC" id="3.4.23.43"/>
    </reaction>
</comment>
<feature type="transmembrane region" description="Helical" evidence="10">
    <location>
        <begin position="188"/>
        <end position="215"/>
    </location>
</feature>
<evidence type="ECO:0000259" key="12">
    <source>
        <dbReference type="Pfam" id="PF06750"/>
    </source>
</evidence>
<evidence type="ECO:0000313" key="14">
    <source>
        <dbReference type="Proteomes" id="UP000231637"/>
    </source>
</evidence>
<evidence type="ECO:0000256" key="6">
    <source>
        <dbReference type="ARBA" id="ARBA00022989"/>
    </source>
</evidence>
<gene>
    <name evidence="13" type="ORF">Ga0123462_1791</name>
</gene>
<reference evidence="13 14" key="1">
    <citation type="submission" date="2016-12" db="EMBL/GenBank/DDBJ databases">
        <title>Isolation and genomic insights into novel planktonic Zetaproteobacteria from stratified waters of the Chesapeake Bay.</title>
        <authorList>
            <person name="McAllister S.M."/>
            <person name="Kato S."/>
            <person name="Chan C.S."/>
            <person name="Chiu B.K."/>
            <person name="Field E.K."/>
        </authorList>
    </citation>
    <scope>NUCLEOTIDE SEQUENCE [LARGE SCALE GENOMIC DNA]</scope>
    <source>
        <strain evidence="13 14">CP-8</strain>
    </source>
</reference>
<keyword evidence="9" id="KW-0511">Multifunctional enzyme</keyword>
<evidence type="ECO:0000313" key="13">
    <source>
        <dbReference type="EMBL" id="ATX82638.1"/>
    </source>
</evidence>
<dbReference type="PRINTS" id="PR00864">
    <property type="entry name" value="PREPILNPTASE"/>
</dbReference>
<feature type="domain" description="Prepilin type IV endopeptidase peptidase" evidence="11">
    <location>
        <begin position="104"/>
        <end position="209"/>
    </location>
</feature>
<dbReference type="GO" id="GO:0004190">
    <property type="term" value="F:aspartic-type endopeptidase activity"/>
    <property type="evidence" value="ECO:0007669"/>
    <property type="project" value="UniProtKB-EC"/>
</dbReference>
<dbReference type="InterPro" id="IPR000045">
    <property type="entry name" value="Prepilin_IV_endopep_pep"/>
</dbReference>
<dbReference type="Pfam" id="PF06750">
    <property type="entry name" value="A24_N_bact"/>
    <property type="match status" value="1"/>
</dbReference>
<dbReference type="EC" id="3.4.23.43" evidence="9"/>
<evidence type="ECO:0000256" key="5">
    <source>
        <dbReference type="ARBA" id="ARBA00022692"/>
    </source>
</evidence>
<name>A0A2K8L5P4_9PROT</name>
<evidence type="ECO:0000256" key="4">
    <source>
        <dbReference type="ARBA" id="ARBA00022519"/>
    </source>
</evidence>
<dbReference type="GO" id="GO:0032259">
    <property type="term" value="P:methylation"/>
    <property type="evidence" value="ECO:0007669"/>
    <property type="project" value="UniProtKB-KW"/>
</dbReference>
<keyword evidence="7 10" id="KW-0472">Membrane</keyword>
<dbReference type="GO" id="GO:0005886">
    <property type="term" value="C:plasma membrane"/>
    <property type="evidence" value="ECO:0007669"/>
    <property type="project" value="UniProtKB-SubCell"/>
</dbReference>
<feature type="transmembrane region" description="Helical" evidence="10">
    <location>
        <begin position="227"/>
        <end position="248"/>
    </location>
</feature>
<dbReference type="GO" id="GO:0006465">
    <property type="term" value="P:signal peptide processing"/>
    <property type="evidence" value="ECO:0007669"/>
    <property type="project" value="TreeGrafter"/>
</dbReference>